<dbReference type="PANTHER" id="PTHR12689:SF4">
    <property type="entry name" value="PROTEIN AAR2 HOMOLOG"/>
    <property type="match status" value="1"/>
</dbReference>
<comment type="caution">
    <text evidence="12">The sequence shown here is derived from an EMBL/GenBank/DDBJ whole genome shotgun (WGS) entry which is preliminary data.</text>
</comment>
<accession>A0A9P0Q6F7</accession>
<evidence type="ECO:0000256" key="9">
    <source>
        <dbReference type="SAM" id="MobiDB-lite"/>
    </source>
</evidence>
<protein>
    <recommendedName>
        <fullName evidence="3">Protein AAR2 homolog</fullName>
    </recommendedName>
    <alternativeName>
        <fullName evidence="7">AAR2 splicing factor homolog</fullName>
    </alternativeName>
</protein>
<reference evidence="12" key="1">
    <citation type="submission" date="2022-03" db="EMBL/GenBank/DDBJ databases">
        <authorList>
            <person name="Sayadi A."/>
        </authorList>
    </citation>
    <scope>NUCLEOTIDE SEQUENCE</scope>
</reference>
<evidence type="ECO:0000256" key="6">
    <source>
        <dbReference type="ARBA" id="ARBA00023187"/>
    </source>
</evidence>
<evidence type="ECO:0000259" key="10">
    <source>
        <dbReference type="Pfam" id="PF05282"/>
    </source>
</evidence>
<dbReference type="CDD" id="cd13778">
    <property type="entry name" value="Aar2_C"/>
    <property type="match status" value="1"/>
</dbReference>
<dbReference type="FunFam" id="2.60.34.20:FF:000001">
    <property type="entry name" value="protein AAR2 homolog"/>
    <property type="match status" value="1"/>
</dbReference>
<evidence type="ECO:0000259" key="11">
    <source>
        <dbReference type="Pfam" id="PF20981"/>
    </source>
</evidence>
<dbReference type="Gene3D" id="1.25.40.550">
    <property type="entry name" value="Aar2, C-terminal domain-like"/>
    <property type="match status" value="1"/>
</dbReference>
<dbReference type="InterPro" id="IPR038514">
    <property type="entry name" value="AAR2_C_sf"/>
</dbReference>
<evidence type="ECO:0000256" key="2">
    <source>
        <dbReference type="ARBA" id="ARBA00006281"/>
    </source>
</evidence>
<evidence type="ECO:0000313" key="12">
    <source>
        <dbReference type="EMBL" id="CAH2012782.1"/>
    </source>
</evidence>
<dbReference type="EMBL" id="CAKOFQ010008219">
    <property type="protein sequence ID" value="CAH2012782.1"/>
    <property type="molecule type" value="Genomic_DNA"/>
</dbReference>
<evidence type="ECO:0000256" key="7">
    <source>
        <dbReference type="ARBA" id="ARBA00030625"/>
    </source>
</evidence>
<dbReference type="FunFam" id="1.25.40.550:FF:000001">
    <property type="entry name" value="AAR2 splicing factor homolog"/>
    <property type="match status" value="1"/>
</dbReference>
<dbReference type="GO" id="GO:0000244">
    <property type="term" value="P:spliceosomal tri-snRNP complex assembly"/>
    <property type="evidence" value="ECO:0007669"/>
    <property type="project" value="TreeGrafter"/>
</dbReference>
<evidence type="ECO:0000256" key="4">
    <source>
        <dbReference type="ARBA" id="ARBA00022664"/>
    </source>
</evidence>
<dbReference type="AlphaFoldDB" id="A0A9P0Q6F7"/>
<comment type="similarity">
    <text evidence="2">Belongs to the AAR2 family.</text>
</comment>
<dbReference type="InterPro" id="IPR033648">
    <property type="entry name" value="AAR2_C"/>
</dbReference>
<feature type="domain" description="AAR2 C-terminal" evidence="10">
    <location>
        <begin position="208"/>
        <end position="360"/>
    </location>
</feature>
<keyword evidence="5" id="KW-0747">Spliceosome</keyword>
<comment type="subunit">
    <text evidence="8">Interacts with PRPF8 (via RNase H homology domain). Component of a U5 snRNP complex that contains PRPF8.</text>
</comment>
<dbReference type="Gene3D" id="2.60.34.20">
    <property type="match status" value="1"/>
</dbReference>
<sequence>MDQETARKLYEEGAIFVFLNVPEGTEFGIDMKSWNTGEKFRGVKMIPPGLHYIFYSAVSNTGDTAPRTGFFHNFRKAEVLVKKWDQVNECVSAETVSDEDIVRLTGNLRALDNFLGPYPYDIKDRWKSLTSDLTDDLVKSLVPLSGFIQSALELESCSNSDRPKGKKADENDEDNLSPTEAKRSRKSDNIDALLPHLKAKAGTEIRLTKFPEKTYPEGSTPADITKHSLDSSYVFDLIASSYQKPDNIIGELQFCYICFLVGHSLEAFDQWKKIFSLFCSCEAAVKKHRRLFNRFLIVIEAQLQEVPEEFLADIVTNNNFVYVKLRQLFRTIQGLDIDGEIKTKAERLKKSLTDLYEWDFGHLESEDEDEAPVIVEVT</sequence>
<keyword evidence="4" id="KW-0507">mRNA processing</keyword>
<gene>
    <name evidence="12" type="ORF">ACAOBT_LOCUS33016</name>
</gene>
<dbReference type="Pfam" id="PF05282">
    <property type="entry name" value="AAR2"/>
    <property type="match status" value="1"/>
</dbReference>
<dbReference type="Pfam" id="PF20981">
    <property type="entry name" value="AAR2_1st"/>
    <property type="match status" value="1"/>
</dbReference>
<organism evidence="12 13">
    <name type="scientific">Acanthoscelides obtectus</name>
    <name type="common">Bean weevil</name>
    <name type="synonym">Bruchus obtectus</name>
    <dbReference type="NCBI Taxonomy" id="200917"/>
    <lineage>
        <taxon>Eukaryota</taxon>
        <taxon>Metazoa</taxon>
        <taxon>Ecdysozoa</taxon>
        <taxon>Arthropoda</taxon>
        <taxon>Hexapoda</taxon>
        <taxon>Insecta</taxon>
        <taxon>Pterygota</taxon>
        <taxon>Neoptera</taxon>
        <taxon>Endopterygota</taxon>
        <taxon>Coleoptera</taxon>
        <taxon>Polyphaga</taxon>
        <taxon>Cucujiformia</taxon>
        <taxon>Chrysomeloidea</taxon>
        <taxon>Chrysomelidae</taxon>
        <taxon>Bruchinae</taxon>
        <taxon>Bruchini</taxon>
        <taxon>Acanthoscelides</taxon>
    </lineage>
</organism>
<evidence type="ECO:0000256" key="5">
    <source>
        <dbReference type="ARBA" id="ARBA00022728"/>
    </source>
</evidence>
<comment type="function">
    <text evidence="1">Component of the U5 snRNP complex that is required for spliceosome assembly and for pre-mRNA splicing.</text>
</comment>
<keyword evidence="13" id="KW-1185">Reference proteome</keyword>
<name>A0A9P0Q6F7_ACAOB</name>
<feature type="domain" description="AAR2 N-terminal" evidence="11">
    <location>
        <begin position="12"/>
        <end position="143"/>
    </location>
</feature>
<evidence type="ECO:0000256" key="3">
    <source>
        <dbReference type="ARBA" id="ARBA00016372"/>
    </source>
</evidence>
<dbReference type="PANTHER" id="PTHR12689">
    <property type="entry name" value="A1 CISTRON SPLICING FACTOR AAR2-RELATED"/>
    <property type="match status" value="1"/>
</dbReference>
<dbReference type="InterPro" id="IPR033647">
    <property type="entry name" value="Aar2_N"/>
</dbReference>
<evidence type="ECO:0000256" key="8">
    <source>
        <dbReference type="ARBA" id="ARBA00047009"/>
    </source>
</evidence>
<evidence type="ECO:0000256" key="1">
    <source>
        <dbReference type="ARBA" id="ARBA00003708"/>
    </source>
</evidence>
<dbReference type="CDD" id="cd13777">
    <property type="entry name" value="Aar2_N"/>
    <property type="match status" value="1"/>
</dbReference>
<dbReference type="OrthoDB" id="201752at2759"/>
<feature type="region of interest" description="Disordered" evidence="9">
    <location>
        <begin position="157"/>
        <end position="186"/>
    </location>
</feature>
<proteinExistence type="inferred from homology"/>
<dbReference type="GO" id="GO:0005681">
    <property type="term" value="C:spliceosomal complex"/>
    <property type="evidence" value="ECO:0007669"/>
    <property type="project" value="UniProtKB-KW"/>
</dbReference>
<dbReference type="InterPro" id="IPR007946">
    <property type="entry name" value="AAR2"/>
</dbReference>
<evidence type="ECO:0000313" key="13">
    <source>
        <dbReference type="Proteomes" id="UP001152888"/>
    </source>
</evidence>
<keyword evidence="6" id="KW-0508">mRNA splicing</keyword>
<dbReference type="Proteomes" id="UP001152888">
    <property type="component" value="Unassembled WGS sequence"/>
</dbReference>
<dbReference type="InterPro" id="IPR038516">
    <property type="entry name" value="AAR2_N_sf"/>
</dbReference>